<accession>A0A381T9Y1</accession>
<evidence type="ECO:0008006" key="2">
    <source>
        <dbReference type="Google" id="ProtNLM"/>
    </source>
</evidence>
<dbReference type="AlphaFoldDB" id="A0A381T9Y1"/>
<proteinExistence type="predicted"/>
<organism evidence="1">
    <name type="scientific">marine metagenome</name>
    <dbReference type="NCBI Taxonomy" id="408172"/>
    <lineage>
        <taxon>unclassified sequences</taxon>
        <taxon>metagenomes</taxon>
        <taxon>ecological metagenomes</taxon>
    </lineage>
</organism>
<protein>
    <recommendedName>
        <fullName evidence="2">Homing endonuclease LAGLIDADG domain-containing protein</fullName>
    </recommendedName>
</protein>
<sequence length="42" mass="4814">MLKLGITPKKTYTVMPNKELKYSINYWRGMIDGNGSFCKSAK</sequence>
<name>A0A381T9Y1_9ZZZZ</name>
<dbReference type="EMBL" id="UINC01004252">
    <property type="protein sequence ID" value="SVA12965.1"/>
    <property type="molecule type" value="Genomic_DNA"/>
</dbReference>
<reference evidence="1" key="1">
    <citation type="submission" date="2018-05" db="EMBL/GenBank/DDBJ databases">
        <authorList>
            <person name="Lanie J.A."/>
            <person name="Ng W.-L."/>
            <person name="Kazmierczak K.M."/>
            <person name="Andrzejewski T.M."/>
            <person name="Davidsen T.M."/>
            <person name="Wayne K.J."/>
            <person name="Tettelin H."/>
            <person name="Glass J.I."/>
            <person name="Rusch D."/>
            <person name="Podicherti R."/>
            <person name="Tsui H.-C.T."/>
            <person name="Winkler M.E."/>
        </authorList>
    </citation>
    <scope>NUCLEOTIDE SEQUENCE</scope>
</reference>
<gene>
    <name evidence="1" type="ORF">METZ01_LOCUS65819</name>
</gene>
<evidence type="ECO:0000313" key="1">
    <source>
        <dbReference type="EMBL" id="SVA12965.1"/>
    </source>
</evidence>